<comment type="caution">
    <text evidence="1">The sequence shown here is derived from an EMBL/GenBank/DDBJ whole genome shotgun (WGS) entry which is preliminary data.</text>
</comment>
<name>A0A9K3NB46_HELAN</name>
<dbReference type="Proteomes" id="UP000215914">
    <property type="component" value="Unassembled WGS sequence"/>
</dbReference>
<dbReference type="AlphaFoldDB" id="A0A9K3NB46"/>
<reference evidence="1" key="1">
    <citation type="journal article" date="2017" name="Nature">
        <title>The sunflower genome provides insights into oil metabolism, flowering and Asterid evolution.</title>
        <authorList>
            <person name="Badouin H."/>
            <person name="Gouzy J."/>
            <person name="Grassa C.J."/>
            <person name="Murat F."/>
            <person name="Staton S.E."/>
            <person name="Cottret L."/>
            <person name="Lelandais-Briere C."/>
            <person name="Owens G.L."/>
            <person name="Carrere S."/>
            <person name="Mayjonade B."/>
            <person name="Legrand L."/>
            <person name="Gill N."/>
            <person name="Kane N.C."/>
            <person name="Bowers J.E."/>
            <person name="Hubner S."/>
            <person name="Bellec A."/>
            <person name="Berard A."/>
            <person name="Berges H."/>
            <person name="Blanchet N."/>
            <person name="Boniface M.C."/>
            <person name="Brunel D."/>
            <person name="Catrice O."/>
            <person name="Chaidir N."/>
            <person name="Claudel C."/>
            <person name="Donnadieu C."/>
            <person name="Faraut T."/>
            <person name="Fievet G."/>
            <person name="Helmstetter N."/>
            <person name="King M."/>
            <person name="Knapp S.J."/>
            <person name="Lai Z."/>
            <person name="Le Paslier M.C."/>
            <person name="Lippi Y."/>
            <person name="Lorenzon L."/>
            <person name="Mandel J.R."/>
            <person name="Marage G."/>
            <person name="Marchand G."/>
            <person name="Marquand E."/>
            <person name="Bret-Mestries E."/>
            <person name="Morien E."/>
            <person name="Nambeesan S."/>
            <person name="Nguyen T."/>
            <person name="Pegot-Espagnet P."/>
            <person name="Pouilly N."/>
            <person name="Raftis F."/>
            <person name="Sallet E."/>
            <person name="Schiex T."/>
            <person name="Thomas J."/>
            <person name="Vandecasteele C."/>
            <person name="Vares D."/>
            <person name="Vear F."/>
            <person name="Vautrin S."/>
            <person name="Crespi M."/>
            <person name="Mangin B."/>
            <person name="Burke J.M."/>
            <person name="Salse J."/>
            <person name="Munos S."/>
            <person name="Vincourt P."/>
            <person name="Rieseberg L.H."/>
            <person name="Langlade N.B."/>
        </authorList>
    </citation>
    <scope>NUCLEOTIDE SEQUENCE</scope>
    <source>
        <tissue evidence="1">Leaves</tissue>
    </source>
</reference>
<gene>
    <name evidence="1" type="ORF">HanXRQr2_Chr09g0412941</name>
</gene>
<protein>
    <submittedName>
        <fullName evidence="1">Uncharacterized protein</fullName>
    </submittedName>
</protein>
<organism evidence="1 2">
    <name type="scientific">Helianthus annuus</name>
    <name type="common">Common sunflower</name>
    <dbReference type="NCBI Taxonomy" id="4232"/>
    <lineage>
        <taxon>Eukaryota</taxon>
        <taxon>Viridiplantae</taxon>
        <taxon>Streptophyta</taxon>
        <taxon>Embryophyta</taxon>
        <taxon>Tracheophyta</taxon>
        <taxon>Spermatophyta</taxon>
        <taxon>Magnoliopsida</taxon>
        <taxon>eudicotyledons</taxon>
        <taxon>Gunneridae</taxon>
        <taxon>Pentapetalae</taxon>
        <taxon>asterids</taxon>
        <taxon>campanulids</taxon>
        <taxon>Asterales</taxon>
        <taxon>Asteraceae</taxon>
        <taxon>Asteroideae</taxon>
        <taxon>Heliantheae alliance</taxon>
        <taxon>Heliantheae</taxon>
        <taxon>Helianthus</taxon>
    </lineage>
</organism>
<keyword evidence="2" id="KW-1185">Reference proteome</keyword>
<accession>A0A9K3NB46</accession>
<evidence type="ECO:0000313" key="1">
    <source>
        <dbReference type="EMBL" id="KAF5793043.1"/>
    </source>
</evidence>
<dbReference type="EMBL" id="MNCJ02000324">
    <property type="protein sequence ID" value="KAF5793043.1"/>
    <property type="molecule type" value="Genomic_DNA"/>
</dbReference>
<reference evidence="1" key="2">
    <citation type="submission" date="2020-06" db="EMBL/GenBank/DDBJ databases">
        <title>Helianthus annuus Genome sequencing and assembly Release 2.</title>
        <authorList>
            <person name="Gouzy J."/>
            <person name="Langlade N."/>
            <person name="Munos S."/>
        </authorList>
    </citation>
    <scope>NUCLEOTIDE SEQUENCE</scope>
    <source>
        <tissue evidence="1">Leaves</tissue>
    </source>
</reference>
<proteinExistence type="predicted"/>
<evidence type="ECO:0000313" key="2">
    <source>
        <dbReference type="Proteomes" id="UP000215914"/>
    </source>
</evidence>
<dbReference type="Gramene" id="mRNA:HanXRQr2_Chr09g0412941">
    <property type="protein sequence ID" value="mRNA:HanXRQr2_Chr09g0412941"/>
    <property type="gene ID" value="HanXRQr2_Chr09g0412941"/>
</dbReference>
<sequence length="44" mass="5022">MKKDLLPKHGGIFKFGEIHGCVLLHRSKVETKPPALEEHTHSQF</sequence>